<gene>
    <name evidence="1" type="ORF">SHM_04680</name>
</gene>
<evidence type="ECO:0000313" key="2">
    <source>
        <dbReference type="Proteomes" id="UP001163387"/>
    </source>
</evidence>
<keyword evidence="2" id="KW-1185">Reference proteome</keyword>
<dbReference type="EMBL" id="AP026933">
    <property type="protein sequence ID" value="BDT02822.1"/>
    <property type="molecule type" value="Genomic_DNA"/>
</dbReference>
<reference evidence="1 2" key="1">
    <citation type="journal article" date="2022" name="Front. Microbiol.">
        <title>Male-killing mechanisms vary between Spiroplasma species.</title>
        <authorList>
            <person name="Arai H."/>
            <person name="Inoue M."/>
            <person name="Kageyama D."/>
        </authorList>
    </citation>
    <scope>NUCLEOTIDE SEQUENCE [LARGE SCALE GENOMIC DNA]</scope>
    <source>
        <strain evidence="2">sHm</strain>
    </source>
</reference>
<name>A0ABN6T177_9MOLU</name>
<proteinExistence type="predicted"/>
<dbReference type="Proteomes" id="UP001163387">
    <property type="component" value="Chromosome"/>
</dbReference>
<sequence>MQDIVFQFEKYYWTHSISLFPPQVHVGRSSINNWKNPIQEHKNKLEEIYQNFLKSQELSKVLFNKSINTYKPHFINKMKREVLFIKINEEKKI</sequence>
<protein>
    <submittedName>
        <fullName evidence="1">Uncharacterized protein</fullName>
    </submittedName>
</protein>
<accession>A0ABN6T177</accession>
<evidence type="ECO:0000313" key="1">
    <source>
        <dbReference type="EMBL" id="BDT02822.1"/>
    </source>
</evidence>
<organism evidence="1 2">
    <name type="scientific">Spiroplasma ixodetis</name>
    <dbReference type="NCBI Taxonomy" id="2141"/>
    <lineage>
        <taxon>Bacteria</taxon>
        <taxon>Bacillati</taxon>
        <taxon>Mycoplasmatota</taxon>
        <taxon>Mollicutes</taxon>
        <taxon>Entomoplasmatales</taxon>
        <taxon>Spiroplasmataceae</taxon>
        <taxon>Spiroplasma</taxon>
    </lineage>
</organism>